<comment type="caution">
    <text evidence="2">The sequence shown here is derived from an EMBL/GenBank/DDBJ whole genome shotgun (WGS) entry which is preliminary data.</text>
</comment>
<organism evidence="2 3">
    <name type="scientific">Candidatus Gemmiger avistercoris</name>
    <dbReference type="NCBI Taxonomy" id="2838606"/>
    <lineage>
        <taxon>Bacteria</taxon>
        <taxon>Bacillati</taxon>
        <taxon>Bacillota</taxon>
        <taxon>Clostridia</taxon>
        <taxon>Eubacteriales</taxon>
        <taxon>Gemmiger</taxon>
    </lineage>
</organism>
<evidence type="ECO:0000313" key="2">
    <source>
        <dbReference type="EMBL" id="HIZ61226.1"/>
    </source>
</evidence>
<protein>
    <submittedName>
        <fullName evidence="2">Uncharacterized protein</fullName>
    </submittedName>
</protein>
<dbReference type="Proteomes" id="UP000824105">
    <property type="component" value="Unassembled WGS sequence"/>
</dbReference>
<dbReference type="EMBL" id="DXBF01000006">
    <property type="protein sequence ID" value="HIZ61226.1"/>
    <property type="molecule type" value="Genomic_DNA"/>
</dbReference>
<reference evidence="2" key="2">
    <citation type="submission" date="2021-04" db="EMBL/GenBank/DDBJ databases">
        <authorList>
            <person name="Gilroy R."/>
        </authorList>
    </citation>
    <scope>NUCLEOTIDE SEQUENCE</scope>
    <source>
        <strain evidence="2">CHK188-11489</strain>
    </source>
</reference>
<accession>A0A9D2FIM7</accession>
<evidence type="ECO:0000313" key="3">
    <source>
        <dbReference type="Proteomes" id="UP000824105"/>
    </source>
</evidence>
<evidence type="ECO:0000256" key="1">
    <source>
        <dbReference type="SAM" id="SignalP"/>
    </source>
</evidence>
<reference evidence="2" key="1">
    <citation type="journal article" date="2021" name="PeerJ">
        <title>Extensive microbial diversity within the chicken gut microbiome revealed by metagenomics and culture.</title>
        <authorList>
            <person name="Gilroy R."/>
            <person name="Ravi A."/>
            <person name="Getino M."/>
            <person name="Pursley I."/>
            <person name="Horton D.L."/>
            <person name="Alikhan N.F."/>
            <person name="Baker D."/>
            <person name="Gharbi K."/>
            <person name="Hall N."/>
            <person name="Watson M."/>
            <person name="Adriaenssens E.M."/>
            <person name="Foster-Nyarko E."/>
            <person name="Jarju S."/>
            <person name="Secka A."/>
            <person name="Antonio M."/>
            <person name="Oren A."/>
            <person name="Chaudhuri R.R."/>
            <person name="La Ragione R."/>
            <person name="Hildebrand F."/>
            <person name="Pallen M.J."/>
        </authorList>
    </citation>
    <scope>NUCLEOTIDE SEQUENCE</scope>
    <source>
        <strain evidence="2">CHK188-11489</strain>
    </source>
</reference>
<keyword evidence="1" id="KW-0732">Signal</keyword>
<proteinExistence type="predicted"/>
<feature type="chain" id="PRO_5039160298" evidence="1">
    <location>
        <begin position="24"/>
        <end position="153"/>
    </location>
</feature>
<dbReference type="PROSITE" id="PS51257">
    <property type="entry name" value="PROKAR_LIPOPROTEIN"/>
    <property type="match status" value="1"/>
</dbReference>
<sequence>MNKTRLLCAAALAVLAGCGQQKAPDAEQAAETALRALYTADAGTAETLETALADGDTAALEEQLRAGLDGGITDAGVQAAMENRLPTRAASQWPGQAVTVQDLEVTSSATATDTEQYFTYTLTAGPEGEDGAEFSGEIALVLQDGAWLVDGVS</sequence>
<dbReference type="AlphaFoldDB" id="A0A9D2FIM7"/>
<feature type="signal peptide" evidence="1">
    <location>
        <begin position="1"/>
        <end position="23"/>
    </location>
</feature>
<gene>
    <name evidence="2" type="ORF">H9724_00420</name>
</gene>
<name>A0A9D2FIM7_9FIRM</name>